<comment type="caution">
    <text evidence="2">The sequence shown here is derived from an EMBL/GenBank/DDBJ whole genome shotgun (WGS) entry which is preliminary data.</text>
</comment>
<evidence type="ECO:0000313" key="3">
    <source>
        <dbReference type="Proteomes" id="UP000034837"/>
    </source>
</evidence>
<name>A0A0G1CGC7_9BACT</name>
<evidence type="ECO:0000256" key="1">
    <source>
        <dbReference type="SAM" id="MobiDB-lite"/>
    </source>
</evidence>
<sequence length="132" mass="14212">MPFPQTRLGAVSLTASAKSARTTASLSTNSPAVLAVAPNISAALNADSTNPRPSCFTIWLGPWLLLLIASTTASGRGRDASGSNPASGRETPKSRGQKSSLVWTTRPEKERKREKRGTYGGEKRTMERKRKR</sequence>
<protein>
    <submittedName>
        <fullName evidence="2">Uncharacterized protein</fullName>
    </submittedName>
</protein>
<reference evidence="2 3" key="1">
    <citation type="journal article" date="2015" name="Nature">
        <title>rRNA introns, odd ribosomes, and small enigmatic genomes across a large radiation of phyla.</title>
        <authorList>
            <person name="Brown C.T."/>
            <person name="Hug L.A."/>
            <person name="Thomas B.C."/>
            <person name="Sharon I."/>
            <person name="Castelle C.J."/>
            <person name="Singh A."/>
            <person name="Wilkins M.J."/>
            <person name="Williams K.H."/>
            <person name="Banfield J.F."/>
        </authorList>
    </citation>
    <scope>NUCLEOTIDE SEQUENCE [LARGE SCALE GENOMIC DNA]</scope>
</reference>
<dbReference type="EMBL" id="LCDO01000001">
    <property type="protein sequence ID" value="KKS57606.1"/>
    <property type="molecule type" value="Genomic_DNA"/>
</dbReference>
<accession>A0A0G1CGC7</accession>
<dbReference type="AlphaFoldDB" id="A0A0G1CGC7"/>
<gene>
    <name evidence="2" type="ORF">UV20_C0001G0246</name>
</gene>
<organism evidence="2 3">
    <name type="scientific">Candidatus Magasanikbacteria bacterium GW2011_GWA2_42_32</name>
    <dbReference type="NCBI Taxonomy" id="1619039"/>
    <lineage>
        <taxon>Bacteria</taxon>
        <taxon>Candidatus Magasanikiibacteriota</taxon>
    </lineage>
</organism>
<dbReference type="Proteomes" id="UP000034837">
    <property type="component" value="Unassembled WGS sequence"/>
</dbReference>
<proteinExistence type="predicted"/>
<feature type="region of interest" description="Disordered" evidence="1">
    <location>
        <begin position="74"/>
        <end position="132"/>
    </location>
</feature>
<evidence type="ECO:0000313" key="2">
    <source>
        <dbReference type="EMBL" id="KKS57606.1"/>
    </source>
</evidence>